<comment type="caution">
    <text evidence="2">The sequence shown here is derived from an EMBL/GenBank/DDBJ whole genome shotgun (WGS) entry which is preliminary data.</text>
</comment>
<feature type="region of interest" description="Disordered" evidence="1">
    <location>
        <begin position="70"/>
        <end position="92"/>
    </location>
</feature>
<dbReference type="AlphaFoldDB" id="A0A510V6W1"/>
<evidence type="ECO:0000313" key="2">
    <source>
        <dbReference type="EMBL" id="GEK21020.1"/>
    </source>
</evidence>
<organism evidence="2 3">
    <name type="scientific">Cellulomonas xylanilytica</name>
    <dbReference type="NCBI Taxonomy" id="233583"/>
    <lineage>
        <taxon>Bacteria</taxon>
        <taxon>Bacillati</taxon>
        <taxon>Actinomycetota</taxon>
        <taxon>Actinomycetes</taxon>
        <taxon>Micrococcales</taxon>
        <taxon>Cellulomonadaceae</taxon>
        <taxon>Cellulomonas</taxon>
    </lineage>
</organism>
<name>A0A510V6W1_9CELL</name>
<keyword evidence="3" id="KW-1185">Reference proteome</keyword>
<dbReference type="EMBL" id="BJUB01000004">
    <property type="protein sequence ID" value="GEK21020.1"/>
    <property type="molecule type" value="Genomic_DNA"/>
</dbReference>
<protein>
    <submittedName>
        <fullName evidence="2">Uncharacterized protein</fullName>
    </submittedName>
</protein>
<evidence type="ECO:0000313" key="3">
    <source>
        <dbReference type="Proteomes" id="UP000321118"/>
    </source>
</evidence>
<dbReference type="RefSeq" id="WP_146926744.1">
    <property type="nucleotide sequence ID" value="NZ_BJUB01000004.1"/>
</dbReference>
<gene>
    <name evidence="2" type="ORF">CXY01_15400</name>
</gene>
<dbReference type="Proteomes" id="UP000321118">
    <property type="component" value="Unassembled WGS sequence"/>
</dbReference>
<feature type="compositionally biased region" description="Polar residues" evidence="1">
    <location>
        <begin position="81"/>
        <end position="92"/>
    </location>
</feature>
<sequence length="92" mass="10007">MGWSAPVSELLEGTQSTWAVLWSLLYTAGHSALRLSLASPLDSGVELAYVAMDLREARDELERLRFPPTCTVDREGRGASNGASDVSLQTLR</sequence>
<accession>A0A510V6W1</accession>
<reference evidence="2 3" key="1">
    <citation type="submission" date="2019-07" db="EMBL/GenBank/DDBJ databases">
        <title>Whole genome shotgun sequence of Cellulomonas xylanilytica NBRC 101102.</title>
        <authorList>
            <person name="Hosoyama A."/>
            <person name="Uohara A."/>
            <person name="Ohji S."/>
            <person name="Ichikawa N."/>
        </authorList>
    </citation>
    <scope>NUCLEOTIDE SEQUENCE [LARGE SCALE GENOMIC DNA]</scope>
    <source>
        <strain evidence="2 3">NBRC 101102</strain>
    </source>
</reference>
<evidence type="ECO:0000256" key="1">
    <source>
        <dbReference type="SAM" id="MobiDB-lite"/>
    </source>
</evidence>
<proteinExistence type="predicted"/>